<dbReference type="EMBL" id="UZAJ01019014">
    <property type="protein sequence ID" value="VDO83917.1"/>
    <property type="molecule type" value="Genomic_DNA"/>
</dbReference>
<reference evidence="1 2" key="2">
    <citation type="submission" date="2018-11" db="EMBL/GenBank/DDBJ databases">
        <authorList>
            <consortium name="Pathogen Informatics"/>
        </authorList>
    </citation>
    <scope>NUCLEOTIDE SEQUENCE [LARGE SCALE GENOMIC DNA]</scope>
</reference>
<proteinExistence type="predicted"/>
<name>A0A183HXV9_9BILA</name>
<reference evidence="3" key="1">
    <citation type="submission" date="2016-06" db="UniProtKB">
        <authorList>
            <consortium name="WormBaseParasite"/>
        </authorList>
    </citation>
    <scope>IDENTIFICATION</scope>
</reference>
<dbReference type="AlphaFoldDB" id="A0A183HXV9"/>
<dbReference type="SUPFAM" id="SSF69304">
    <property type="entry name" value="Tricorn protease N-terminal domain"/>
    <property type="match status" value="1"/>
</dbReference>
<dbReference type="STRING" id="387005.A0A183HXV9"/>
<dbReference type="InterPro" id="IPR011042">
    <property type="entry name" value="6-blade_b-propeller_TolB-like"/>
</dbReference>
<gene>
    <name evidence="1" type="ORF">OFLC_LOCUS12323</name>
</gene>
<accession>A0A183HXV9</accession>
<organism evidence="3">
    <name type="scientific">Onchocerca flexuosa</name>
    <dbReference type="NCBI Taxonomy" id="387005"/>
    <lineage>
        <taxon>Eukaryota</taxon>
        <taxon>Metazoa</taxon>
        <taxon>Ecdysozoa</taxon>
        <taxon>Nematoda</taxon>
        <taxon>Chromadorea</taxon>
        <taxon>Rhabditida</taxon>
        <taxon>Spirurina</taxon>
        <taxon>Spiruromorpha</taxon>
        <taxon>Filarioidea</taxon>
        <taxon>Onchocercidae</taxon>
        <taxon>Onchocerca</taxon>
    </lineage>
</organism>
<evidence type="ECO:0000313" key="1">
    <source>
        <dbReference type="EMBL" id="VDO83917.1"/>
    </source>
</evidence>
<keyword evidence="2" id="KW-1185">Reference proteome</keyword>
<dbReference type="Proteomes" id="UP000267606">
    <property type="component" value="Unassembled WGS sequence"/>
</dbReference>
<evidence type="ECO:0000313" key="3">
    <source>
        <dbReference type="WBParaSite" id="OFLC_0001232201-mRNA-1"/>
    </source>
</evidence>
<dbReference type="Gene3D" id="2.120.10.30">
    <property type="entry name" value="TolB, C-terminal domain"/>
    <property type="match status" value="1"/>
</dbReference>
<evidence type="ECO:0000313" key="2">
    <source>
        <dbReference type="Proteomes" id="UP000267606"/>
    </source>
</evidence>
<dbReference type="WBParaSite" id="OFLC_0001232201-mRNA-1">
    <property type="protein sequence ID" value="OFLC_0001232201-mRNA-1"/>
    <property type="gene ID" value="OFLC_0001232201"/>
</dbReference>
<protein>
    <submittedName>
        <fullName evidence="3">DPPIV_N domain-containing protein</fullName>
    </submittedName>
</protein>
<sequence length="111" mass="12395">ITNVVGYEGGAKFSPDGRFIVFHASRPTSIIQRIKYGWLLWQYNAVELANTQIFVMHSDGSGLRQLTKSGTNLWPTFLGNKRILFASNNISKNATFNIFAVNIDGSDLEQV</sequence>